<keyword evidence="8" id="KW-0472">Membrane</keyword>
<evidence type="ECO:0000256" key="1">
    <source>
        <dbReference type="ARBA" id="ARBA00022448"/>
    </source>
</evidence>
<keyword evidence="1" id="KW-0813">Transport</keyword>
<protein>
    <submittedName>
        <fullName evidence="12">Molybdenum ABC transporter ATP-binding protein</fullName>
        <ecNumber evidence="12">3.6.3.29</ecNumber>
    </submittedName>
</protein>
<dbReference type="GO" id="GO:0005524">
    <property type="term" value="F:ATP binding"/>
    <property type="evidence" value="ECO:0007669"/>
    <property type="project" value="UniProtKB-KW"/>
</dbReference>
<evidence type="ECO:0000313" key="12">
    <source>
        <dbReference type="EMBL" id="ROH88318.1"/>
    </source>
</evidence>
<gene>
    <name evidence="12" type="primary">modC</name>
    <name evidence="12" type="ORF">ED236_02335</name>
</gene>
<dbReference type="PROSITE" id="PS50893">
    <property type="entry name" value="ABC_TRANSPORTER_2"/>
    <property type="match status" value="1"/>
</dbReference>
<keyword evidence="3 9" id="KW-0500">Molybdenum</keyword>
<dbReference type="InterPro" id="IPR005116">
    <property type="entry name" value="Transp-assoc_OB_typ1"/>
</dbReference>
<keyword evidence="12" id="KW-0378">Hydrolase</keyword>
<dbReference type="GO" id="GO:0016020">
    <property type="term" value="C:membrane"/>
    <property type="evidence" value="ECO:0007669"/>
    <property type="project" value="InterPro"/>
</dbReference>
<dbReference type="InterPro" id="IPR011868">
    <property type="entry name" value="ModC_ABC_ATP-bd"/>
</dbReference>
<dbReference type="SUPFAM" id="SSF52540">
    <property type="entry name" value="P-loop containing nucleoside triphosphate hydrolases"/>
    <property type="match status" value="1"/>
</dbReference>
<dbReference type="SUPFAM" id="SSF50331">
    <property type="entry name" value="MOP-like"/>
    <property type="match status" value="1"/>
</dbReference>
<dbReference type="InterPro" id="IPR027417">
    <property type="entry name" value="P-loop_NTPase"/>
</dbReference>
<evidence type="ECO:0000313" key="13">
    <source>
        <dbReference type="Proteomes" id="UP000275137"/>
    </source>
</evidence>
<keyword evidence="13" id="KW-1185">Reference proteome</keyword>
<dbReference type="PROSITE" id="PS51866">
    <property type="entry name" value="MOP"/>
    <property type="match status" value="1"/>
</dbReference>
<dbReference type="SMART" id="SM00382">
    <property type="entry name" value="AAA"/>
    <property type="match status" value="1"/>
</dbReference>
<dbReference type="Gene3D" id="2.40.50.100">
    <property type="match status" value="1"/>
</dbReference>
<dbReference type="InterPro" id="IPR004606">
    <property type="entry name" value="Mop_domain"/>
</dbReference>
<evidence type="ECO:0000256" key="6">
    <source>
        <dbReference type="ARBA" id="ARBA00022840"/>
    </source>
</evidence>
<sequence length="361" mass="39716">MIEFELDLKRGNFQLQASLNSEASVIGLFGPSGSGKSTLLSLLTGSLQPQHGRILVDGRCLLDTARRINIPVHQRRIGMVYQEGRLFPHLNVRHNLSYGLQLLKPAQRRFKLDDIVALLELGPLLEQRPRQLSGGEQQRVALGRALLAAPQLLLLDEPMAALDDRLKAQILPFLRRIKDETGVPMLYVSHALHEILTLTQHIAVMQAGRLLAHGDAYEVLGTEHVLPLTQSLGLENLLKLQLLPSPQESGCSVALCGQQQVVLPWVDAVAGCEVAVVIPASSIALAKQRIEGISIQNQLHGTIRAIRTHDQRALLSIDVGAELLVEITEKSRQDMDLQCGDSVCCLFKTQAIRLLGHQRKA</sequence>
<dbReference type="NCBIfam" id="TIGR02142">
    <property type="entry name" value="modC_ABC"/>
    <property type="match status" value="1"/>
</dbReference>
<dbReference type="InterPro" id="IPR008995">
    <property type="entry name" value="Mo/tungstate-bd_C_term_dom"/>
</dbReference>
<dbReference type="Gene3D" id="3.40.50.300">
    <property type="entry name" value="P-loop containing nucleotide triphosphate hydrolases"/>
    <property type="match status" value="1"/>
</dbReference>
<evidence type="ECO:0000259" key="10">
    <source>
        <dbReference type="PROSITE" id="PS50893"/>
    </source>
</evidence>
<evidence type="ECO:0000256" key="5">
    <source>
        <dbReference type="ARBA" id="ARBA00022741"/>
    </source>
</evidence>
<dbReference type="PANTHER" id="PTHR43514:SF4">
    <property type="entry name" value="ABC TRANSPORTER I FAMILY MEMBER 10"/>
    <property type="match status" value="1"/>
</dbReference>
<comment type="caution">
    <text evidence="12">The sequence shown here is derived from an EMBL/GenBank/DDBJ whole genome shotgun (WGS) entry which is preliminary data.</text>
</comment>
<evidence type="ECO:0000256" key="7">
    <source>
        <dbReference type="ARBA" id="ARBA00022967"/>
    </source>
</evidence>
<name>A0A3N0V7F2_9PROT</name>
<reference evidence="12 13" key="1">
    <citation type="submission" date="2018-10" db="EMBL/GenBank/DDBJ databases">
        <authorList>
            <person name="Chen W.-M."/>
        </authorList>
    </citation>
    <scope>NUCLEOTIDE SEQUENCE [LARGE SCALE GENOMIC DNA]</scope>
    <source>
        <strain evidence="12 13">H-5</strain>
    </source>
</reference>
<keyword evidence="6 12" id="KW-0067">ATP-binding</keyword>
<dbReference type="EMBL" id="RJVP01000001">
    <property type="protein sequence ID" value="ROH88318.1"/>
    <property type="molecule type" value="Genomic_DNA"/>
</dbReference>
<dbReference type="EC" id="3.6.3.29" evidence="12"/>
<evidence type="ECO:0000256" key="9">
    <source>
        <dbReference type="PROSITE-ProRule" id="PRU01213"/>
    </source>
</evidence>
<dbReference type="InterPro" id="IPR003439">
    <property type="entry name" value="ABC_transporter-like_ATP-bd"/>
</dbReference>
<organism evidence="12 13">
    <name type="scientific">Pseudomethylobacillus aquaticus</name>
    <dbReference type="NCBI Taxonomy" id="2676064"/>
    <lineage>
        <taxon>Bacteria</taxon>
        <taxon>Pseudomonadati</taxon>
        <taxon>Pseudomonadota</taxon>
        <taxon>Betaproteobacteria</taxon>
        <taxon>Nitrosomonadales</taxon>
        <taxon>Methylophilaceae</taxon>
        <taxon>Pseudomethylobacillus</taxon>
    </lineage>
</organism>
<dbReference type="InterPro" id="IPR003593">
    <property type="entry name" value="AAA+_ATPase"/>
</dbReference>
<dbReference type="Pfam" id="PF03459">
    <property type="entry name" value="TOBE"/>
    <property type="match status" value="1"/>
</dbReference>
<evidence type="ECO:0000256" key="3">
    <source>
        <dbReference type="ARBA" id="ARBA00022505"/>
    </source>
</evidence>
<dbReference type="RefSeq" id="WP_123236310.1">
    <property type="nucleotide sequence ID" value="NZ_RJVP01000001.1"/>
</dbReference>
<dbReference type="AlphaFoldDB" id="A0A3N0V7F2"/>
<accession>A0A3N0V7F2</accession>
<dbReference type="PANTHER" id="PTHR43514">
    <property type="entry name" value="ABC TRANSPORTER I FAMILY MEMBER 10"/>
    <property type="match status" value="1"/>
</dbReference>
<keyword evidence="7" id="KW-1278">Translocase</keyword>
<evidence type="ECO:0000259" key="11">
    <source>
        <dbReference type="PROSITE" id="PS51866"/>
    </source>
</evidence>
<dbReference type="Pfam" id="PF00005">
    <property type="entry name" value="ABC_tran"/>
    <property type="match status" value="1"/>
</dbReference>
<evidence type="ECO:0000256" key="2">
    <source>
        <dbReference type="ARBA" id="ARBA00022475"/>
    </source>
</evidence>
<dbReference type="Proteomes" id="UP000275137">
    <property type="component" value="Unassembled WGS sequence"/>
</dbReference>
<keyword evidence="5" id="KW-0547">Nucleotide-binding</keyword>
<dbReference type="InterPro" id="IPR017871">
    <property type="entry name" value="ABC_transporter-like_CS"/>
</dbReference>
<evidence type="ECO:0000256" key="4">
    <source>
        <dbReference type="ARBA" id="ARBA00022519"/>
    </source>
</evidence>
<evidence type="ECO:0000256" key="8">
    <source>
        <dbReference type="ARBA" id="ARBA00023136"/>
    </source>
</evidence>
<dbReference type="InterPro" id="IPR050334">
    <property type="entry name" value="Molybdenum_import_ModC"/>
</dbReference>
<keyword evidence="4" id="KW-0997">Cell inner membrane</keyword>
<feature type="domain" description="Mop" evidence="11">
    <location>
        <begin position="292"/>
        <end position="356"/>
    </location>
</feature>
<feature type="domain" description="ABC transporter" evidence="10">
    <location>
        <begin position="1"/>
        <end position="232"/>
    </location>
</feature>
<dbReference type="GO" id="GO:0140359">
    <property type="term" value="F:ABC-type transporter activity"/>
    <property type="evidence" value="ECO:0007669"/>
    <property type="project" value="InterPro"/>
</dbReference>
<proteinExistence type="predicted"/>
<dbReference type="GO" id="GO:0015098">
    <property type="term" value="F:molybdate ion transmembrane transporter activity"/>
    <property type="evidence" value="ECO:0007669"/>
    <property type="project" value="InterPro"/>
</dbReference>
<dbReference type="PROSITE" id="PS00211">
    <property type="entry name" value="ABC_TRANSPORTER_1"/>
    <property type="match status" value="1"/>
</dbReference>
<keyword evidence="2" id="KW-1003">Cell membrane</keyword>
<dbReference type="GO" id="GO:0016887">
    <property type="term" value="F:ATP hydrolysis activity"/>
    <property type="evidence" value="ECO:0007669"/>
    <property type="project" value="InterPro"/>
</dbReference>